<reference evidence="1" key="1">
    <citation type="submission" date="2014-05" db="EMBL/GenBank/DDBJ databases">
        <authorList>
            <person name="Chronopoulou M."/>
        </authorList>
    </citation>
    <scope>NUCLEOTIDE SEQUENCE</scope>
    <source>
        <tissue evidence="1">Whole organism</tissue>
    </source>
</reference>
<organism evidence="1">
    <name type="scientific">Lepeophtheirus salmonis</name>
    <name type="common">Salmon louse</name>
    <name type="synonym">Caligus salmonis</name>
    <dbReference type="NCBI Taxonomy" id="72036"/>
    <lineage>
        <taxon>Eukaryota</taxon>
        <taxon>Metazoa</taxon>
        <taxon>Ecdysozoa</taxon>
        <taxon>Arthropoda</taxon>
        <taxon>Crustacea</taxon>
        <taxon>Multicrustacea</taxon>
        <taxon>Hexanauplia</taxon>
        <taxon>Copepoda</taxon>
        <taxon>Siphonostomatoida</taxon>
        <taxon>Caligidae</taxon>
        <taxon>Lepeophtheirus</taxon>
    </lineage>
</organism>
<dbReference type="AlphaFoldDB" id="A0A0K2V9M2"/>
<name>A0A0K2V9M2_LEPSM</name>
<evidence type="ECO:0000313" key="1">
    <source>
        <dbReference type="EMBL" id="CDW47020.1"/>
    </source>
</evidence>
<proteinExistence type="predicted"/>
<feature type="non-terminal residue" evidence="1">
    <location>
        <position position="1"/>
    </location>
</feature>
<sequence>SVEVPFSSPDLSSFLDFKLLVVSSDPPDKISPSEDEKVPLSFLFELNSFTKSISDEEVFSSPNEPSLFTSPNEPSLFNFELIVVSTNP</sequence>
<protein>
    <submittedName>
        <fullName evidence="1">Uncharacterized protein</fullName>
    </submittedName>
</protein>
<accession>A0A0K2V9M2</accession>
<dbReference type="EMBL" id="HACA01029659">
    <property type="protein sequence ID" value="CDW47020.1"/>
    <property type="molecule type" value="Transcribed_RNA"/>
</dbReference>